<evidence type="ECO:0000313" key="3">
    <source>
        <dbReference type="Proteomes" id="UP000077734"/>
    </source>
</evidence>
<sequence length="326" mass="36361">MVLLPFQSTNDWKISSPQDITVAPLSSNKGYTLLGITFPASKSDDLEIVIEKAISIGENREGKAKINLNLDYPFITQSQRDILELSFSHSQWDIDINLSAKYEDDEVSKSPSVMRRISDTSYEVLSSDLASLQKKEIWLVFPNAQQKALDTAKLILSILIGIITSLFQLPIIKDRKLPAVLLVFITSLSIVGLSAYYAIYLSRGFELAVWAATFIPHALIALGGAIYVLIARHYQASIGVSVLLDNAPIEFCEVILLGKKGNNWESVEKIERLINGNNVFNFWLRKKYSSYKVSAKSTRSDVVESSEFQPNKGAKQQISPLKLVTK</sequence>
<protein>
    <submittedName>
        <fullName evidence="2">Uncharacterized protein</fullName>
    </submittedName>
</protein>
<dbReference type="Proteomes" id="UP000077734">
    <property type="component" value="Unassembled WGS sequence"/>
</dbReference>
<keyword evidence="1" id="KW-0812">Transmembrane</keyword>
<gene>
    <name evidence="2" type="ORF">A1356_19190</name>
</gene>
<dbReference type="EMBL" id="LUUL01000121">
    <property type="protein sequence ID" value="OAI22382.1"/>
    <property type="molecule type" value="Genomic_DNA"/>
</dbReference>
<organism evidence="2 3">
    <name type="scientific">Methylomonas koyamae</name>
    <dbReference type="NCBI Taxonomy" id="702114"/>
    <lineage>
        <taxon>Bacteria</taxon>
        <taxon>Pseudomonadati</taxon>
        <taxon>Pseudomonadota</taxon>
        <taxon>Gammaproteobacteria</taxon>
        <taxon>Methylococcales</taxon>
        <taxon>Methylococcaceae</taxon>
        <taxon>Methylomonas</taxon>
    </lineage>
</organism>
<keyword evidence="1" id="KW-0472">Membrane</keyword>
<dbReference type="AlphaFoldDB" id="A0AA91I3Q3"/>
<feature type="transmembrane region" description="Helical" evidence="1">
    <location>
        <begin position="154"/>
        <end position="172"/>
    </location>
</feature>
<keyword evidence="1" id="KW-1133">Transmembrane helix</keyword>
<comment type="caution">
    <text evidence="2">The sequence shown here is derived from an EMBL/GenBank/DDBJ whole genome shotgun (WGS) entry which is preliminary data.</text>
</comment>
<name>A0AA91I3Q3_9GAMM</name>
<accession>A0AA91I3Q3</accession>
<feature type="transmembrane region" description="Helical" evidence="1">
    <location>
        <begin position="207"/>
        <end position="230"/>
    </location>
</feature>
<keyword evidence="3" id="KW-1185">Reference proteome</keyword>
<evidence type="ECO:0000256" key="1">
    <source>
        <dbReference type="SAM" id="Phobius"/>
    </source>
</evidence>
<evidence type="ECO:0000313" key="2">
    <source>
        <dbReference type="EMBL" id="OAI22382.1"/>
    </source>
</evidence>
<proteinExistence type="predicted"/>
<reference evidence="2 3" key="1">
    <citation type="submission" date="2016-03" db="EMBL/GenBank/DDBJ databases">
        <authorList>
            <person name="Heylen K."/>
            <person name="De Vos P."/>
            <person name="Vekeman B."/>
        </authorList>
    </citation>
    <scope>NUCLEOTIDE SEQUENCE [LARGE SCALE GENOMIC DNA]</scope>
    <source>
        <strain evidence="2 3">R-49807</strain>
    </source>
</reference>
<feature type="transmembrane region" description="Helical" evidence="1">
    <location>
        <begin position="179"/>
        <end position="201"/>
    </location>
</feature>